<evidence type="ECO:0000313" key="1">
    <source>
        <dbReference type="EMBL" id="CAD8409403.1"/>
    </source>
</evidence>
<dbReference type="AlphaFoldDB" id="A0A7S0C0S4"/>
<organism evidence="1">
    <name type="scientific">Proboscia inermis</name>
    <dbReference type="NCBI Taxonomy" id="420281"/>
    <lineage>
        <taxon>Eukaryota</taxon>
        <taxon>Sar</taxon>
        <taxon>Stramenopiles</taxon>
        <taxon>Ochrophyta</taxon>
        <taxon>Bacillariophyta</taxon>
        <taxon>Coscinodiscophyceae</taxon>
        <taxon>Rhizosoleniophycidae</taxon>
        <taxon>Rhizosoleniales</taxon>
        <taxon>Rhizosoleniaceae</taxon>
        <taxon>Proboscia</taxon>
    </lineage>
</organism>
<sequence>MDDDGHNRETSESGDGVGELQCLRYYHTCLMQALLENNVVPTLQDGECLLPYPTFQRQFQESMVDLFRTVVTDWWTTVTPALLEEREGAMAYNACNKSMHTALWLIKYTAACMRRLDR</sequence>
<reference evidence="1" key="1">
    <citation type="submission" date="2021-01" db="EMBL/GenBank/DDBJ databases">
        <authorList>
            <person name="Corre E."/>
            <person name="Pelletier E."/>
            <person name="Niang G."/>
            <person name="Scheremetjew M."/>
            <person name="Finn R."/>
            <person name="Kale V."/>
            <person name="Holt S."/>
            <person name="Cochrane G."/>
            <person name="Meng A."/>
            <person name="Brown T."/>
            <person name="Cohen L."/>
        </authorList>
    </citation>
    <scope>NUCLEOTIDE SEQUENCE</scope>
    <source>
        <strain evidence="1">CCAP1064/1</strain>
    </source>
</reference>
<accession>A0A7S0C0S4</accession>
<dbReference type="EMBL" id="HBEL01011628">
    <property type="protein sequence ID" value="CAD8409403.1"/>
    <property type="molecule type" value="Transcribed_RNA"/>
</dbReference>
<protein>
    <submittedName>
        <fullName evidence="1">Uncharacterized protein</fullName>
    </submittedName>
</protein>
<proteinExistence type="predicted"/>
<name>A0A7S0C0S4_9STRA</name>
<gene>
    <name evidence="1" type="ORF">PINE0816_LOCUS5526</name>
</gene>